<evidence type="ECO:0000256" key="7">
    <source>
        <dbReference type="SAM" id="Coils"/>
    </source>
</evidence>
<dbReference type="CDD" id="cd00082">
    <property type="entry name" value="HisKA"/>
    <property type="match status" value="1"/>
</dbReference>
<dbReference type="SUPFAM" id="SSF52172">
    <property type="entry name" value="CheY-like"/>
    <property type="match status" value="1"/>
</dbReference>
<dbReference type="Pfam" id="PF02518">
    <property type="entry name" value="HATPase_c"/>
    <property type="match status" value="1"/>
</dbReference>
<keyword evidence="4" id="KW-0808">Transferase</keyword>
<dbReference type="InterPro" id="IPR036097">
    <property type="entry name" value="HisK_dim/P_sf"/>
</dbReference>
<dbReference type="PANTHER" id="PTHR43065:SF50">
    <property type="entry name" value="HISTIDINE KINASE"/>
    <property type="match status" value="1"/>
</dbReference>
<reference evidence="10" key="1">
    <citation type="submission" date="2020-10" db="EMBL/GenBank/DDBJ databases">
        <authorList>
            <person name="Castelo-Branco R."/>
            <person name="Eusebio N."/>
            <person name="Adriana R."/>
            <person name="Vieira A."/>
            <person name="Brugerolle De Fraissinette N."/>
            <person name="Rezende De Castro R."/>
            <person name="Schneider M.P."/>
            <person name="Vasconcelos V."/>
            <person name="Leao P.N."/>
        </authorList>
    </citation>
    <scope>NUCLEOTIDE SEQUENCE</scope>
    <source>
        <strain evidence="10">LEGE 12446</strain>
    </source>
</reference>
<dbReference type="Gene3D" id="3.30.565.10">
    <property type="entry name" value="Histidine kinase-like ATPase, C-terminal domain"/>
    <property type="match status" value="1"/>
</dbReference>
<dbReference type="Pfam" id="PF00072">
    <property type="entry name" value="Response_reg"/>
    <property type="match status" value="1"/>
</dbReference>
<name>A0A8J6ZQU9_DESMC</name>
<dbReference type="CDD" id="cd19920">
    <property type="entry name" value="REC_PA4781-like"/>
    <property type="match status" value="1"/>
</dbReference>
<dbReference type="SUPFAM" id="SSF55874">
    <property type="entry name" value="ATPase domain of HSP90 chaperone/DNA topoisomerase II/histidine kinase"/>
    <property type="match status" value="1"/>
</dbReference>
<keyword evidence="11" id="KW-1185">Reference proteome</keyword>
<dbReference type="Proteomes" id="UP000622533">
    <property type="component" value="Unassembled WGS sequence"/>
</dbReference>
<feature type="domain" description="Response regulatory" evidence="9">
    <location>
        <begin position="8"/>
        <end position="124"/>
    </location>
</feature>
<evidence type="ECO:0000313" key="11">
    <source>
        <dbReference type="Proteomes" id="UP000622533"/>
    </source>
</evidence>
<dbReference type="SMART" id="SM00387">
    <property type="entry name" value="HATPase_c"/>
    <property type="match status" value="1"/>
</dbReference>
<accession>A0A8J6ZQU9</accession>
<evidence type="ECO:0000256" key="5">
    <source>
        <dbReference type="ARBA" id="ARBA00023012"/>
    </source>
</evidence>
<evidence type="ECO:0000256" key="6">
    <source>
        <dbReference type="PROSITE-ProRule" id="PRU00169"/>
    </source>
</evidence>
<evidence type="ECO:0000259" key="8">
    <source>
        <dbReference type="PROSITE" id="PS50109"/>
    </source>
</evidence>
<dbReference type="InterPro" id="IPR004358">
    <property type="entry name" value="Sig_transdc_His_kin-like_C"/>
</dbReference>
<dbReference type="PROSITE" id="PS50109">
    <property type="entry name" value="HIS_KIN"/>
    <property type="match status" value="1"/>
</dbReference>
<protein>
    <recommendedName>
        <fullName evidence="2">histidine kinase</fullName>
        <ecNumber evidence="2">2.7.13.3</ecNumber>
    </recommendedName>
</protein>
<dbReference type="PANTHER" id="PTHR43065">
    <property type="entry name" value="SENSOR HISTIDINE KINASE"/>
    <property type="match status" value="1"/>
</dbReference>
<organism evidence="10 11">
    <name type="scientific">Desmonostoc muscorum LEGE 12446</name>
    <dbReference type="NCBI Taxonomy" id="1828758"/>
    <lineage>
        <taxon>Bacteria</taxon>
        <taxon>Bacillati</taxon>
        <taxon>Cyanobacteriota</taxon>
        <taxon>Cyanophyceae</taxon>
        <taxon>Nostocales</taxon>
        <taxon>Nostocaceae</taxon>
        <taxon>Desmonostoc</taxon>
    </lineage>
</organism>
<feature type="coiled-coil region" evidence="7">
    <location>
        <begin position="126"/>
        <end position="160"/>
    </location>
</feature>
<evidence type="ECO:0000256" key="1">
    <source>
        <dbReference type="ARBA" id="ARBA00000085"/>
    </source>
</evidence>
<evidence type="ECO:0000259" key="9">
    <source>
        <dbReference type="PROSITE" id="PS50110"/>
    </source>
</evidence>
<keyword evidence="3 6" id="KW-0597">Phosphoprotein</keyword>
<dbReference type="RefSeq" id="WP_193921061.1">
    <property type="nucleotide sequence ID" value="NZ_JADEXS020000001.1"/>
</dbReference>
<dbReference type="SMART" id="SM00448">
    <property type="entry name" value="REC"/>
    <property type="match status" value="1"/>
</dbReference>
<dbReference type="EC" id="2.7.13.3" evidence="2"/>
<dbReference type="AlphaFoldDB" id="A0A8J6ZQU9"/>
<comment type="catalytic activity">
    <reaction evidence="1">
        <text>ATP + protein L-histidine = ADP + protein N-phospho-L-histidine.</text>
        <dbReference type="EC" id="2.7.13.3"/>
    </reaction>
</comment>
<dbReference type="InterPro" id="IPR011006">
    <property type="entry name" value="CheY-like_superfamily"/>
</dbReference>
<dbReference type="Gene3D" id="1.10.287.130">
    <property type="match status" value="1"/>
</dbReference>
<dbReference type="PROSITE" id="PS50110">
    <property type="entry name" value="RESPONSE_REGULATORY"/>
    <property type="match status" value="1"/>
</dbReference>
<keyword evidence="4" id="KW-0418">Kinase</keyword>
<evidence type="ECO:0000256" key="4">
    <source>
        <dbReference type="ARBA" id="ARBA00022777"/>
    </source>
</evidence>
<comment type="caution">
    <text evidence="10">The sequence shown here is derived from an EMBL/GenBank/DDBJ whole genome shotgun (WGS) entry which is preliminary data.</text>
</comment>
<dbReference type="SUPFAM" id="SSF47384">
    <property type="entry name" value="Homodimeric domain of signal transducing histidine kinase"/>
    <property type="match status" value="1"/>
</dbReference>
<dbReference type="InterPro" id="IPR003594">
    <property type="entry name" value="HATPase_dom"/>
</dbReference>
<proteinExistence type="predicted"/>
<evidence type="ECO:0000256" key="3">
    <source>
        <dbReference type="ARBA" id="ARBA00022553"/>
    </source>
</evidence>
<keyword evidence="5" id="KW-0902">Two-component regulatory system</keyword>
<feature type="modified residue" description="4-aspartylphosphate" evidence="6">
    <location>
        <position position="57"/>
    </location>
</feature>
<dbReference type="InterPro" id="IPR001789">
    <property type="entry name" value="Sig_transdc_resp-reg_receiver"/>
</dbReference>
<dbReference type="InterPro" id="IPR036890">
    <property type="entry name" value="HATPase_C_sf"/>
</dbReference>
<keyword evidence="7" id="KW-0175">Coiled coil</keyword>
<dbReference type="GO" id="GO:0000155">
    <property type="term" value="F:phosphorelay sensor kinase activity"/>
    <property type="evidence" value="ECO:0007669"/>
    <property type="project" value="InterPro"/>
</dbReference>
<dbReference type="Gene3D" id="3.40.50.2300">
    <property type="match status" value="1"/>
</dbReference>
<sequence length="496" mass="55448">MHLSDTNVILIVDDIPTNLEVLSEALTDAGFDVAVATSGQSALRQVEYDLPALILLDVMMPGIDGFETCRRLKANANTKDIPIIFMTALSDSVDKVKGLSLGAVDYITKPFQQAEVLARVQVHVQLRNVTTALEEQNLRLKKEIDERIAAEAALQQLTQDLEQRVAERTKELSQALHTLQKAQVQLVQSEKLATLGQLVAGVAHEINNPVNFIYANIHHANYYIHNLIELIQLYRIQSPHSTADIQKKIKEIDLEFLIEDLPKLLSSMEIGAERISEIVKSFRTFSRHDESELKTVNIHEGIDSTLRILEHRLNPKLAHQTIHVTKQYGNLPKVECYAGKMNQVFMNILSNAIDALEEVIGTYDSFIPPTIWIHTHIFKEEYAVIRIIDNGPGISQEVQKRLFDPFFTTKPAGKGTGLGLSISYQIVTEQHGGSLSCISNPGKGTEFVIQIPLRQSVLSDYQWQVSPDLLESITHSELVPVSGSIHQNSGFRIGEF</sequence>
<feature type="domain" description="Histidine kinase" evidence="8">
    <location>
        <begin position="201"/>
        <end position="455"/>
    </location>
</feature>
<evidence type="ECO:0000256" key="2">
    <source>
        <dbReference type="ARBA" id="ARBA00012438"/>
    </source>
</evidence>
<gene>
    <name evidence="10" type="ORF">IQ276_26095</name>
</gene>
<evidence type="ECO:0000313" key="10">
    <source>
        <dbReference type="EMBL" id="MBE9025760.1"/>
    </source>
</evidence>
<dbReference type="InterPro" id="IPR005467">
    <property type="entry name" value="His_kinase_dom"/>
</dbReference>
<dbReference type="EMBL" id="JADEXS010000475">
    <property type="protein sequence ID" value="MBE9025760.1"/>
    <property type="molecule type" value="Genomic_DNA"/>
</dbReference>
<dbReference type="PRINTS" id="PR00344">
    <property type="entry name" value="BCTRLSENSOR"/>
</dbReference>
<dbReference type="InterPro" id="IPR003661">
    <property type="entry name" value="HisK_dim/P_dom"/>
</dbReference>